<comment type="similarity">
    <text evidence="2">Belongs to the ustYa family.</text>
</comment>
<dbReference type="VEuPathDB" id="FungiDB:AB675_1655"/>
<dbReference type="PANTHER" id="PTHR33365:SF4">
    <property type="entry name" value="CYCLOCHLOROTINE BIOSYNTHESIS PROTEIN O"/>
    <property type="match status" value="1"/>
</dbReference>
<dbReference type="Pfam" id="PF11807">
    <property type="entry name" value="UstYa"/>
    <property type="match status" value="1"/>
</dbReference>
<keyword evidence="3" id="KW-0812">Transmembrane</keyword>
<dbReference type="EMBL" id="LFJN01000034">
    <property type="protein sequence ID" value="KPI36084.1"/>
    <property type="molecule type" value="Genomic_DNA"/>
</dbReference>
<dbReference type="STRING" id="1664694.A0A0N1GYZ4"/>
<dbReference type="PANTHER" id="PTHR33365">
    <property type="entry name" value="YALI0B05434P"/>
    <property type="match status" value="1"/>
</dbReference>
<evidence type="ECO:0000256" key="3">
    <source>
        <dbReference type="SAM" id="Phobius"/>
    </source>
</evidence>
<dbReference type="GeneID" id="28733439"/>
<keyword evidence="3" id="KW-0472">Membrane</keyword>
<evidence type="ECO:0000256" key="2">
    <source>
        <dbReference type="ARBA" id="ARBA00035112"/>
    </source>
</evidence>
<proteinExistence type="inferred from homology"/>
<keyword evidence="5" id="KW-1185">Reference proteome</keyword>
<dbReference type="Proteomes" id="UP000038010">
    <property type="component" value="Unassembled WGS sequence"/>
</dbReference>
<keyword evidence="3" id="KW-1133">Transmembrane helix</keyword>
<evidence type="ECO:0000256" key="1">
    <source>
        <dbReference type="ARBA" id="ARBA00004685"/>
    </source>
</evidence>
<comment type="caution">
    <text evidence="4">The sequence shown here is derived from an EMBL/GenBank/DDBJ whole genome shotgun (WGS) entry which is preliminary data.</text>
</comment>
<gene>
    <name evidence="4" type="ORF">AB675_1655</name>
</gene>
<reference evidence="4 5" key="1">
    <citation type="submission" date="2015-06" db="EMBL/GenBank/DDBJ databases">
        <title>Draft genome of the ant-associated black yeast Phialophora attae CBS 131958.</title>
        <authorList>
            <person name="Moreno L.F."/>
            <person name="Stielow B.J."/>
            <person name="de Hoog S."/>
            <person name="Vicente V.A."/>
            <person name="Weiss V.A."/>
            <person name="de Vries M."/>
            <person name="Cruz L.M."/>
            <person name="Souza E.M."/>
        </authorList>
    </citation>
    <scope>NUCLEOTIDE SEQUENCE [LARGE SCALE GENOMIC DNA]</scope>
    <source>
        <strain evidence="4 5">CBS 131958</strain>
    </source>
</reference>
<dbReference type="InterPro" id="IPR021765">
    <property type="entry name" value="UstYa-like"/>
</dbReference>
<comment type="pathway">
    <text evidence="1">Mycotoxin biosynthesis.</text>
</comment>
<dbReference type="OrthoDB" id="3687641at2759"/>
<accession>A0A0N1GYZ4</accession>
<dbReference type="AlphaFoldDB" id="A0A0N1GYZ4"/>
<dbReference type="RefSeq" id="XP_017996047.1">
    <property type="nucleotide sequence ID" value="XM_018141559.1"/>
</dbReference>
<dbReference type="GO" id="GO:0043386">
    <property type="term" value="P:mycotoxin biosynthetic process"/>
    <property type="evidence" value="ECO:0007669"/>
    <property type="project" value="InterPro"/>
</dbReference>
<sequence length="236" mass="26850">MLYEKVQQTDVDNSDAENNGGHGDIQHAWLWETSHKAYGPRRLINDLAIIGLLVLLLVNTLALWHFNTTKRSSSEQYFGLDSYSDTSDSNETISTYGFDQRYMTLSAKYDHLWDDMLPEDSSIVKLPDTADGDTSIGAIAMFHQLHCLAWLRKSLQRAQDGEDIGTDLRDNSHWPHCLDYLRMTFLCQADFTIERPPVINGTLRPDGIDGADDIRHCKPNKALFDYRAAYGAERFS</sequence>
<organism evidence="4 5">
    <name type="scientific">Cyphellophora attinorum</name>
    <dbReference type="NCBI Taxonomy" id="1664694"/>
    <lineage>
        <taxon>Eukaryota</taxon>
        <taxon>Fungi</taxon>
        <taxon>Dikarya</taxon>
        <taxon>Ascomycota</taxon>
        <taxon>Pezizomycotina</taxon>
        <taxon>Eurotiomycetes</taxon>
        <taxon>Chaetothyriomycetidae</taxon>
        <taxon>Chaetothyriales</taxon>
        <taxon>Cyphellophoraceae</taxon>
        <taxon>Cyphellophora</taxon>
    </lineage>
</organism>
<evidence type="ECO:0000313" key="5">
    <source>
        <dbReference type="Proteomes" id="UP000038010"/>
    </source>
</evidence>
<feature type="transmembrane region" description="Helical" evidence="3">
    <location>
        <begin position="43"/>
        <end position="66"/>
    </location>
</feature>
<name>A0A0N1GYZ4_9EURO</name>
<protein>
    <recommendedName>
        <fullName evidence="6">Oxidase ustYa</fullName>
    </recommendedName>
</protein>
<evidence type="ECO:0000313" key="4">
    <source>
        <dbReference type="EMBL" id="KPI36084.1"/>
    </source>
</evidence>
<evidence type="ECO:0008006" key="6">
    <source>
        <dbReference type="Google" id="ProtNLM"/>
    </source>
</evidence>